<dbReference type="EMBL" id="CM009294">
    <property type="protein sequence ID" value="PNT36168.1"/>
    <property type="molecule type" value="Genomic_DNA"/>
</dbReference>
<name>A0A2K2AF80_POPTR</name>
<organism evidence="1 2">
    <name type="scientific">Populus trichocarpa</name>
    <name type="common">Western balsam poplar</name>
    <name type="synonym">Populus balsamifera subsp. trichocarpa</name>
    <dbReference type="NCBI Taxonomy" id="3694"/>
    <lineage>
        <taxon>Eukaryota</taxon>
        <taxon>Viridiplantae</taxon>
        <taxon>Streptophyta</taxon>
        <taxon>Embryophyta</taxon>
        <taxon>Tracheophyta</taxon>
        <taxon>Spermatophyta</taxon>
        <taxon>Magnoliopsida</taxon>
        <taxon>eudicotyledons</taxon>
        <taxon>Gunneridae</taxon>
        <taxon>Pentapetalae</taxon>
        <taxon>rosids</taxon>
        <taxon>fabids</taxon>
        <taxon>Malpighiales</taxon>
        <taxon>Salicaceae</taxon>
        <taxon>Saliceae</taxon>
        <taxon>Populus</taxon>
    </lineage>
</organism>
<dbReference type="Proteomes" id="UP000006729">
    <property type="component" value="Chromosome 5"/>
</dbReference>
<evidence type="ECO:0000313" key="2">
    <source>
        <dbReference type="Proteomes" id="UP000006729"/>
    </source>
</evidence>
<sequence length="62" mass="7093">MDMSRSLARCKARLVKQGIINETRLDVSKLVNRCHLPHARAFMATCGINRVDHVTFQNNNIQ</sequence>
<keyword evidence="2" id="KW-1185">Reference proteome</keyword>
<proteinExistence type="predicted"/>
<gene>
    <name evidence="1" type="ORF">POPTR_005G111300</name>
</gene>
<evidence type="ECO:0000313" key="1">
    <source>
        <dbReference type="EMBL" id="PNT36168.1"/>
    </source>
</evidence>
<protein>
    <submittedName>
        <fullName evidence="1">Uncharacterized protein</fullName>
    </submittedName>
</protein>
<reference evidence="1 2" key="1">
    <citation type="journal article" date="2006" name="Science">
        <title>The genome of black cottonwood, Populus trichocarpa (Torr. &amp; Gray).</title>
        <authorList>
            <person name="Tuskan G.A."/>
            <person name="Difazio S."/>
            <person name="Jansson S."/>
            <person name="Bohlmann J."/>
            <person name="Grigoriev I."/>
            <person name="Hellsten U."/>
            <person name="Putnam N."/>
            <person name="Ralph S."/>
            <person name="Rombauts S."/>
            <person name="Salamov A."/>
            <person name="Schein J."/>
            <person name="Sterck L."/>
            <person name="Aerts A."/>
            <person name="Bhalerao R.R."/>
            <person name="Bhalerao R.P."/>
            <person name="Blaudez D."/>
            <person name="Boerjan W."/>
            <person name="Brun A."/>
            <person name="Brunner A."/>
            <person name="Busov V."/>
            <person name="Campbell M."/>
            <person name="Carlson J."/>
            <person name="Chalot M."/>
            <person name="Chapman J."/>
            <person name="Chen G.L."/>
            <person name="Cooper D."/>
            <person name="Coutinho P.M."/>
            <person name="Couturier J."/>
            <person name="Covert S."/>
            <person name="Cronk Q."/>
            <person name="Cunningham R."/>
            <person name="Davis J."/>
            <person name="Degroeve S."/>
            <person name="Dejardin A."/>
            <person name="Depamphilis C."/>
            <person name="Detter J."/>
            <person name="Dirks B."/>
            <person name="Dubchak I."/>
            <person name="Duplessis S."/>
            <person name="Ehlting J."/>
            <person name="Ellis B."/>
            <person name="Gendler K."/>
            <person name="Goodstein D."/>
            <person name="Gribskov M."/>
            <person name="Grimwood J."/>
            <person name="Groover A."/>
            <person name="Gunter L."/>
            <person name="Hamberger B."/>
            <person name="Heinze B."/>
            <person name="Helariutta Y."/>
            <person name="Henrissat B."/>
            <person name="Holligan D."/>
            <person name="Holt R."/>
            <person name="Huang W."/>
            <person name="Islam-Faridi N."/>
            <person name="Jones S."/>
            <person name="Jones-Rhoades M."/>
            <person name="Jorgensen R."/>
            <person name="Joshi C."/>
            <person name="Kangasjarvi J."/>
            <person name="Karlsson J."/>
            <person name="Kelleher C."/>
            <person name="Kirkpatrick R."/>
            <person name="Kirst M."/>
            <person name="Kohler A."/>
            <person name="Kalluri U."/>
            <person name="Larimer F."/>
            <person name="Leebens-Mack J."/>
            <person name="Leple J.C."/>
            <person name="Locascio P."/>
            <person name="Lou Y."/>
            <person name="Lucas S."/>
            <person name="Martin F."/>
            <person name="Montanini B."/>
            <person name="Napoli C."/>
            <person name="Nelson D.R."/>
            <person name="Nelson C."/>
            <person name="Nieminen K."/>
            <person name="Nilsson O."/>
            <person name="Pereda V."/>
            <person name="Peter G."/>
            <person name="Philippe R."/>
            <person name="Pilate G."/>
            <person name="Poliakov A."/>
            <person name="Razumovskaya J."/>
            <person name="Richardson P."/>
            <person name="Rinaldi C."/>
            <person name="Ritland K."/>
            <person name="Rouze P."/>
            <person name="Ryaboy D."/>
            <person name="Schmutz J."/>
            <person name="Schrader J."/>
            <person name="Segerman B."/>
            <person name="Shin H."/>
            <person name="Siddiqui A."/>
            <person name="Sterky F."/>
            <person name="Terry A."/>
            <person name="Tsai C.J."/>
            <person name="Uberbacher E."/>
            <person name="Unneberg P."/>
            <person name="Vahala J."/>
            <person name="Wall K."/>
            <person name="Wessler S."/>
            <person name="Yang G."/>
            <person name="Yin T."/>
            <person name="Douglas C."/>
            <person name="Marra M."/>
            <person name="Sandberg G."/>
            <person name="Van de Peer Y."/>
            <person name="Rokhsar D."/>
        </authorList>
    </citation>
    <scope>NUCLEOTIDE SEQUENCE [LARGE SCALE GENOMIC DNA]</scope>
    <source>
        <strain evidence="2">cv. Nisqually</strain>
    </source>
</reference>
<accession>A0A2K2AF80</accession>
<dbReference type="AlphaFoldDB" id="A0A2K2AF80"/>
<dbReference type="InParanoid" id="A0A2K2AF80"/>